<feature type="region of interest" description="Disordered" evidence="1">
    <location>
        <begin position="1"/>
        <end position="31"/>
    </location>
</feature>
<reference evidence="3" key="2">
    <citation type="submission" date="2025-08" db="UniProtKB">
        <authorList>
            <consortium name="RefSeq"/>
        </authorList>
    </citation>
    <scope>IDENTIFICATION</scope>
    <source>
        <tissue evidence="3">Etiolated seedlings</tissue>
    </source>
</reference>
<dbReference type="Proteomes" id="UP000087171">
    <property type="component" value="Chromosome Ca3"/>
</dbReference>
<evidence type="ECO:0000256" key="1">
    <source>
        <dbReference type="SAM" id="MobiDB-lite"/>
    </source>
</evidence>
<dbReference type="OrthoDB" id="831823at2759"/>
<protein>
    <submittedName>
        <fullName evidence="3">Uncharacterized protein LOC101504356</fullName>
    </submittedName>
</protein>
<dbReference type="RefSeq" id="XP_004494803.1">
    <property type="nucleotide sequence ID" value="XM_004494746.3"/>
</dbReference>
<evidence type="ECO:0000313" key="3">
    <source>
        <dbReference type="RefSeq" id="XP_004494803.1"/>
    </source>
</evidence>
<keyword evidence="2" id="KW-1185">Reference proteome</keyword>
<evidence type="ECO:0000313" key="2">
    <source>
        <dbReference type="Proteomes" id="UP000087171"/>
    </source>
</evidence>
<dbReference type="PaxDb" id="3827-XP_004494803.1"/>
<organism evidence="2 3">
    <name type="scientific">Cicer arietinum</name>
    <name type="common">Chickpea</name>
    <name type="synonym">Garbanzo</name>
    <dbReference type="NCBI Taxonomy" id="3827"/>
    <lineage>
        <taxon>Eukaryota</taxon>
        <taxon>Viridiplantae</taxon>
        <taxon>Streptophyta</taxon>
        <taxon>Embryophyta</taxon>
        <taxon>Tracheophyta</taxon>
        <taxon>Spermatophyta</taxon>
        <taxon>Magnoliopsida</taxon>
        <taxon>eudicotyledons</taxon>
        <taxon>Gunneridae</taxon>
        <taxon>Pentapetalae</taxon>
        <taxon>rosids</taxon>
        <taxon>fabids</taxon>
        <taxon>Fabales</taxon>
        <taxon>Fabaceae</taxon>
        <taxon>Papilionoideae</taxon>
        <taxon>50 kb inversion clade</taxon>
        <taxon>NPAAA clade</taxon>
        <taxon>Hologalegina</taxon>
        <taxon>IRL clade</taxon>
        <taxon>Cicereae</taxon>
        <taxon>Cicer</taxon>
    </lineage>
</organism>
<feature type="compositionally biased region" description="Basic and acidic residues" evidence="1">
    <location>
        <begin position="1"/>
        <end position="17"/>
    </location>
</feature>
<dbReference type="eggNOG" id="ENOG502SCJA">
    <property type="taxonomic scope" value="Eukaryota"/>
</dbReference>
<proteinExistence type="predicted"/>
<accession>A0A1S2XUP2</accession>
<name>A0A1S2XUP2_CICAR</name>
<dbReference type="AlphaFoldDB" id="A0A1S2XUP2"/>
<feature type="region of interest" description="Disordered" evidence="1">
    <location>
        <begin position="84"/>
        <end position="117"/>
    </location>
</feature>
<feature type="compositionally biased region" description="Basic and acidic residues" evidence="1">
    <location>
        <begin position="84"/>
        <end position="94"/>
    </location>
</feature>
<gene>
    <name evidence="3" type="primary">LOC101504356</name>
</gene>
<feature type="compositionally biased region" description="Polar residues" evidence="1">
    <location>
        <begin position="99"/>
        <end position="108"/>
    </location>
</feature>
<sequence length="117" mass="13593">MGKEEKEIYDEVDKEHEYEEEEENGALCHSQTPNTSLAELNMLLVTLSLVYFPNDDDCIHSVETEHIIRDQVGTTKTCMSKLETKKREKNEPKQIGKKSFSSRFQTTIKDSRHGRKM</sequence>
<reference evidence="2" key="1">
    <citation type="journal article" date="2013" name="Nat. Biotechnol.">
        <title>Draft genome sequence of chickpea (Cicer arietinum) provides a resource for trait improvement.</title>
        <authorList>
            <person name="Varshney R.K."/>
            <person name="Song C."/>
            <person name="Saxena R.K."/>
            <person name="Azam S."/>
            <person name="Yu S."/>
            <person name="Sharpe A.G."/>
            <person name="Cannon S."/>
            <person name="Baek J."/>
            <person name="Rosen B.D."/>
            <person name="Tar'an B."/>
            <person name="Millan T."/>
            <person name="Zhang X."/>
            <person name="Ramsay L.D."/>
            <person name="Iwata A."/>
            <person name="Wang Y."/>
            <person name="Nelson W."/>
            <person name="Farmer A.D."/>
            <person name="Gaur P.M."/>
            <person name="Soderlund C."/>
            <person name="Penmetsa R.V."/>
            <person name="Xu C."/>
            <person name="Bharti A.K."/>
            <person name="He W."/>
            <person name="Winter P."/>
            <person name="Zhao S."/>
            <person name="Hane J.K."/>
            <person name="Carrasquilla-Garcia N."/>
            <person name="Condie J.A."/>
            <person name="Upadhyaya H.D."/>
            <person name="Luo M.C."/>
            <person name="Thudi M."/>
            <person name="Gowda C.L."/>
            <person name="Singh N.P."/>
            <person name="Lichtenzveig J."/>
            <person name="Gali K.K."/>
            <person name="Rubio J."/>
            <person name="Nadarajan N."/>
            <person name="Dolezel J."/>
            <person name="Bansal K.C."/>
            <person name="Xu X."/>
            <person name="Edwards D."/>
            <person name="Zhang G."/>
            <person name="Kahl G."/>
            <person name="Gil J."/>
            <person name="Singh K.B."/>
            <person name="Datta S.K."/>
            <person name="Jackson S.A."/>
            <person name="Wang J."/>
            <person name="Cook D.R."/>
        </authorList>
    </citation>
    <scope>NUCLEOTIDE SEQUENCE [LARGE SCALE GENOMIC DNA]</scope>
    <source>
        <strain evidence="2">cv. CDC Frontier</strain>
    </source>
</reference>